<feature type="chain" id="PRO_5017455461" evidence="1">
    <location>
        <begin position="19"/>
        <end position="127"/>
    </location>
</feature>
<sequence>MKGAIVFCLLAVATIAVARPEDKYTDRYDNTNVQEIIDNDKLFEAYVKCVLEKGKCTADGKELKSHITDALENDCSKCTDPQKDGVRLVIKHLVNKEPAIWEELCAKYDPKKVYASKYEKELKEVTA</sequence>
<dbReference type="AlphaFoldDB" id="A0A385XVL2"/>
<accession>A0A385XVL2</accession>
<protein>
    <submittedName>
        <fullName evidence="2">Chemosensory protein 3</fullName>
    </submittedName>
</protein>
<dbReference type="PANTHER" id="PTHR11257:SF12">
    <property type="entry name" value="EJACULATORY BULB-SPECIFIC PROTEIN 3-RELATED"/>
    <property type="match status" value="1"/>
</dbReference>
<dbReference type="InterPro" id="IPR005055">
    <property type="entry name" value="A10/PebIII"/>
</dbReference>
<evidence type="ECO:0000313" key="2">
    <source>
        <dbReference type="EMBL" id="AYC12348.1"/>
    </source>
</evidence>
<organism evidence="2">
    <name type="scientific">Clostera restitura</name>
    <dbReference type="NCBI Taxonomy" id="2008422"/>
    <lineage>
        <taxon>Eukaryota</taxon>
        <taxon>Metazoa</taxon>
        <taxon>Ecdysozoa</taxon>
        <taxon>Arthropoda</taxon>
        <taxon>Hexapoda</taxon>
        <taxon>Insecta</taxon>
        <taxon>Pterygota</taxon>
        <taxon>Neoptera</taxon>
        <taxon>Endopterygota</taxon>
        <taxon>Lepidoptera</taxon>
        <taxon>Glossata</taxon>
        <taxon>Ditrysia</taxon>
        <taxon>Noctuoidea</taxon>
        <taxon>Notodontidae</taxon>
        <taxon>Pygaerinae</taxon>
        <taxon>Clostera</taxon>
    </lineage>
</organism>
<dbReference type="SUPFAM" id="SSF100910">
    <property type="entry name" value="Chemosensory protein Csp2"/>
    <property type="match status" value="1"/>
</dbReference>
<name>A0A385XVL2_9NEOP</name>
<keyword evidence="1" id="KW-0732">Signal</keyword>
<dbReference type="PANTHER" id="PTHR11257">
    <property type="entry name" value="CHEMOSENSORY PROTEIN-RELATED"/>
    <property type="match status" value="1"/>
</dbReference>
<evidence type="ECO:0000256" key="1">
    <source>
        <dbReference type="SAM" id="SignalP"/>
    </source>
</evidence>
<dbReference type="Gene3D" id="1.10.2080.10">
    <property type="entry name" value="Insect odorant-binding protein A10/Ejaculatory bulb-specific protein 3"/>
    <property type="match status" value="1"/>
</dbReference>
<reference evidence="2" key="1">
    <citation type="submission" date="2017-11" db="EMBL/GenBank/DDBJ databases">
        <title>Chemosensory protein in Clostera restitura.</title>
        <authorList>
            <person name="Li H."/>
            <person name="Gu T."/>
            <person name="Hao D."/>
        </authorList>
    </citation>
    <scope>NUCLEOTIDE SEQUENCE</scope>
</reference>
<feature type="signal peptide" evidence="1">
    <location>
        <begin position="1"/>
        <end position="18"/>
    </location>
</feature>
<dbReference type="Pfam" id="PF03392">
    <property type="entry name" value="OS-D"/>
    <property type="match status" value="1"/>
</dbReference>
<dbReference type="EMBL" id="MG518398">
    <property type="protein sequence ID" value="AYC12348.1"/>
    <property type="molecule type" value="mRNA"/>
</dbReference>
<dbReference type="InterPro" id="IPR036682">
    <property type="entry name" value="OS_D_A10/PebIII_sf"/>
</dbReference>
<proteinExistence type="evidence at transcript level"/>